<accession>A0A1W6ZS82</accession>
<evidence type="ECO:0000313" key="3">
    <source>
        <dbReference type="Proteomes" id="UP000194137"/>
    </source>
</evidence>
<dbReference type="RefSeq" id="WP_086088580.1">
    <property type="nucleotide sequence ID" value="NZ_CP021112.1"/>
</dbReference>
<organism evidence="2 3">
    <name type="scientific">Pseudorhodoplanes sinuspersici</name>
    <dbReference type="NCBI Taxonomy" id="1235591"/>
    <lineage>
        <taxon>Bacteria</taxon>
        <taxon>Pseudomonadati</taxon>
        <taxon>Pseudomonadota</taxon>
        <taxon>Alphaproteobacteria</taxon>
        <taxon>Hyphomicrobiales</taxon>
        <taxon>Pseudorhodoplanes</taxon>
    </lineage>
</organism>
<dbReference type="PANTHER" id="PTHR33221:SF5">
    <property type="entry name" value="HTH-TYPE TRANSCRIPTIONAL REGULATOR ISCR"/>
    <property type="match status" value="1"/>
</dbReference>
<dbReference type="PANTHER" id="PTHR33221">
    <property type="entry name" value="WINGED HELIX-TURN-HELIX TRANSCRIPTIONAL REGULATOR, RRF2 FAMILY"/>
    <property type="match status" value="1"/>
</dbReference>
<protein>
    <submittedName>
        <fullName evidence="2">Uncharacterized protein</fullName>
    </submittedName>
</protein>
<dbReference type="GO" id="GO:0005829">
    <property type="term" value="C:cytosol"/>
    <property type="evidence" value="ECO:0007669"/>
    <property type="project" value="TreeGrafter"/>
</dbReference>
<dbReference type="Pfam" id="PF02082">
    <property type="entry name" value="Rrf2"/>
    <property type="match status" value="1"/>
</dbReference>
<reference evidence="2 3" key="1">
    <citation type="submission" date="2017-05" db="EMBL/GenBank/DDBJ databases">
        <title>Full genome sequence of Pseudorhodoplanes sinuspersici.</title>
        <authorList>
            <person name="Dastgheib S.M.M."/>
            <person name="Shavandi M."/>
            <person name="Tirandaz H."/>
        </authorList>
    </citation>
    <scope>NUCLEOTIDE SEQUENCE [LARGE SCALE GENOMIC DNA]</scope>
    <source>
        <strain evidence="2 3">RIPI110</strain>
    </source>
</reference>
<dbReference type="NCBIfam" id="TIGR00738">
    <property type="entry name" value="rrf2_super"/>
    <property type="match status" value="1"/>
</dbReference>
<proteinExistence type="predicted"/>
<dbReference type="AlphaFoldDB" id="A0A1W6ZS82"/>
<dbReference type="SUPFAM" id="SSF46785">
    <property type="entry name" value="Winged helix' DNA-binding domain"/>
    <property type="match status" value="1"/>
</dbReference>
<evidence type="ECO:0000256" key="1">
    <source>
        <dbReference type="ARBA" id="ARBA00023125"/>
    </source>
</evidence>
<dbReference type="EMBL" id="CP021112">
    <property type="protein sequence ID" value="ARQ00183.1"/>
    <property type="molecule type" value="Genomic_DNA"/>
</dbReference>
<dbReference type="GO" id="GO:0003677">
    <property type="term" value="F:DNA binding"/>
    <property type="evidence" value="ECO:0007669"/>
    <property type="project" value="UniProtKB-KW"/>
</dbReference>
<dbReference type="OrthoDB" id="9802344at2"/>
<evidence type="ECO:0000313" key="2">
    <source>
        <dbReference type="EMBL" id="ARQ00183.1"/>
    </source>
</evidence>
<dbReference type="InterPro" id="IPR000944">
    <property type="entry name" value="Tscrpt_reg_Rrf2"/>
</dbReference>
<dbReference type="Gene3D" id="1.10.10.10">
    <property type="entry name" value="Winged helix-like DNA-binding domain superfamily/Winged helix DNA-binding domain"/>
    <property type="match status" value="1"/>
</dbReference>
<keyword evidence="1" id="KW-0238">DNA-binding</keyword>
<dbReference type="InterPro" id="IPR036390">
    <property type="entry name" value="WH_DNA-bd_sf"/>
</dbReference>
<dbReference type="KEGG" id="psin:CAK95_14675"/>
<keyword evidence="3" id="KW-1185">Reference proteome</keyword>
<dbReference type="PROSITE" id="PS51197">
    <property type="entry name" value="HTH_RRF2_2"/>
    <property type="match status" value="1"/>
</dbReference>
<dbReference type="STRING" id="1235591.CAK95_14675"/>
<sequence length="145" mass="15786">MLSRRAKYALRAMIYLAGHRGAAPVSVRDIAQDLKIPRPFLEQIFSELKRSNLLVSTRGNQGGFLLSRTPKDINLAEIIRHIDGPLALAPCASQTAFRQCPDCVDLHICTLRPALIAARDATAKILEKTTLAQAAAEKSPRKGSG</sequence>
<name>A0A1W6ZS82_9HYPH</name>
<dbReference type="Proteomes" id="UP000194137">
    <property type="component" value="Chromosome"/>
</dbReference>
<dbReference type="InterPro" id="IPR036388">
    <property type="entry name" value="WH-like_DNA-bd_sf"/>
</dbReference>
<gene>
    <name evidence="2" type="ORF">CAK95_14675</name>
</gene>
<dbReference type="GO" id="GO:0003700">
    <property type="term" value="F:DNA-binding transcription factor activity"/>
    <property type="evidence" value="ECO:0007669"/>
    <property type="project" value="TreeGrafter"/>
</dbReference>